<evidence type="ECO:0000313" key="2">
    <source>
        <dbReference type="Proteomes" id="UP000757435"/>
    </source>
</evidence>
<dbReference type="EMBL" id="JAHHHD010000032">
    <property type="protein sequence ID" value="MBW4661225.1"/>
    <property type="molecule type" value="Genomic_DNA"/>
</dbReference>
<proteinExistence type="predicted"/>
<dbReference type="AlphaFoldDB" id="A0A951QES5"/>
<sequence>MIQNTIAHPNIVGKDEWLTARKTLLEQEKELTQHRDRINAERRRLPMVKLAKEYTFEGADGSIKLTDLFEERTQLIIYHFMFAPEWEKGCMGCTGYVNALGDLSTLNERDTTFVLVSRAPLLKLETYKTLKGWTVPWYSSFGSDFNYDFHVTLDENIAPIEYNYQDKAELEERNGPNVMQGESHGLSVFFRLGEDVLHTYSTYARGVESLTDTYSLLDMTPYGRQEDFEDSPFGYPQKPTYG</sequence>
<protein>
    <submittedName>
        <fullName evidence="1">DUF899 domain-containing protein</fullName>
    </submittedName>
</protein>
<name>A0A951QES5_9CYAN</name>
<reference evidence="1" key="1">
    <citation type="submission" date="2021-05" db="EMBL/GenBank/DDBJ databases">
        <authorList>
            <person name="Pietrasiak N."/>
            <person name="Ward R."/>
            <person name="Stajich J.E."/>
            <person name="Kurbessoian T."/>
        </authorList>
    </citation>
    <scope>NUCLEOTIDE SEQUENCE</scope>
    <source>
        <strain evidence="1">UHER 2000/2452</strain>
    </source>
</reference>
<dbReference type="InterPro" id="IPR010296">
    <property type="entry name" value="DUF899_thioredox"/>
</dbReference>
<accession>A0A951QES5</accession>
<reference evidence="1" key="2">
    <citation type="journal article" date="2022" name="Microbiol. Resour. Announc.">
        <title>Metagenome Sequencing to Explore Phylogenomics of Terrestrial Cyanobacteria.</title>
        <authorList>
            <person name="Ward R.D."/>
            <person name="Stajich J.E."/>
            <person name="Johansen J.R."/>
            <person name="Huntemann M."/>
            <person name="Clum A."/>
            <person name="Foster B."/>
            <person name="Foster B."/>
            <person name="Roux S."/>
            <person name="Palaniappan K."/>
            <person name="Varghese N."/>
            <person name="Mukherjee S."/>
            <person name="Reddy T.B.K."/>
            <person name="Daum C."/>
            <person name="Copeland A."/>
            <person name="Chen I.A."/>
            <person name="Ivanova N.N."/>
            <person name="Kyrpides N.C."/>
            <person name="Shapiro N."/>
            <person name="Eloe-Fadrosh E.A."/>
            <person name="Pietrasiak N."/>
        </authorList>
    </citation>
    <scope>NUCLEOTIDE SEQUENCE</scope>
    <source>
        <strain evidence="1">UHER 2000/2452</strain>
    </source>
</reference>
<dbReference type="Pfam" id="PF05988">
    <property type="entry name" value="DUF899"/>
    <property type="match status" value="1"/>
</dbReference>
<gene>
    <name evidence="1" type="ORF">KME15_21315</name>
</gene>
<evidence type="ECO:0000313" key="1">
    <source>
        <dbReference type="EMBL" id="MBW4661225.1"/>
    </source>
</evidence>
<organism evidence="1 2">
    <name type="scientific">Drouetiella hepatica Uher 2000/2452</name>
    <dbReference type="NCBI Taxonomy" id="904376"/>
    <lineage>
        <taxon>Bacteria</taxon>
        <taxon>Bacillati</taxon>
        <taxon>Cyanobacteriota</taxon>
        <taxon>Cyanophyceae</taxon>
        <taxon>Oculatellales</taxon>
        <taxon>Oculatellaceae</taxon>
        <taxon>Drouetiella</taxon>
    </lineage>
</organism>
<dbReference type="Proteomes" id="UP000757435">
    <property type="component" value="Unassembled WGS sequence"/>
</dbReference>
<comment type="caution">
    <text evidence="1">The sequence shown here is derived from an EMBL/GenBank/DDBJ whole genome shotgun (WGS) entry which is preliminary data.</text>
</comment>